<dbReference type="Proteomes" id="UP001165083">
    <property type="component" value="Unassembled WGS sequence"/>
</dbReference>
<evidence type="ECO:0000313" key="3">
    <source>
        <dbReference type="EMBL" id="GMF22166.1"/>
    </source>
</evidence>
<evidence type="ECO:0000313" key="4">
    <source>
        <dbReference type="Proteomes" id="UP001165083"/>
    </source>
</evidence>
<feature type="region of interest" description="Disordered" evidence="1">
    <location>
        <begin position="145"/>
        <end position="245"/>
    </location>
</feature>
<keyword evidence="2" id="KW-0732">Signal</keyword>
<dbReference type="AlphaFoldDB" id="A0A9W6WY64"/>
<proteinExistence type="predicted"/>
<feature type="compositionally biased region" description="Pro residues" evidence="1">
    <location>
        <begin position="235"/>
        <end position="245"/>
    </location>
</feature>
<feature type="signal peptide" evidence="2">
    <location>
        <begin position="1"/>
        <end position="22"/>
    </location>
</feature>
<feature type="compositionally biased region" description="Polar residues" evidence="1">
    <location>
        <begin position="204"/>
        <end position="214"/>
    </location>
</feature>
<dbReference type="EMBL" id="BSXW01000432">
    <property type="protein sequence ID" value="GMF22166.1"/>
    <property type="molecule type" value="Genomic_DNA"/>
</dbReference>
<dbReference type="OrthoDB" id="66948at2759"/>
<evidence type="ECO:0000256" key="1">
    <source>
        <dbReference type="SAM" id="MobiDB-lite"/>
    </source>
</evidence>
<name>A0A9W6WY64_9STRA</name>
<comment type="caution">
    <text evidence="3">The sequence shown here is derived from an EMBL/GenBank/DDBJ whole genome shotgun (WGS) entry which is preliminary data.</text>
</comment>
<gene>
    <name evidence="3" type="ORF">Plil01_000879800</name>
</gene>
<feature type="compositionally biased region" description="Low complexity" evidence="1">
    <location>
        <begin position="145"/>
        <end position="203"/>
    </location>
</feature>
<evidence type="ECO:0000256" key="2">
    <source>
        <dbReference type="SAM" id="SignalP"/>
    </source>
</evidence>
<feature type="chain" id="PRO_5040774352" evidence="2">
    <location>
        <begin position="23"/>
        <end position="245"/>
    </location>
</feature>
<keyword evidence="4" id="KW-1185">Reference proteome</keyword>
<organism evidence="3 4">
    <name type="scientific">Phytophthora lilii</name>
    <dbReference type="NCBI Taxonomy" id="2077276"/>
    <lineage>
        <taxon>Eukaryota</taxon>
        <taxon>Sar</taxon>
        <taxon>Stramenopiles</taxon>
        <taxon>Oomycota</taxon>
        <taxon>Peronosporomycetes</taxon>
        <taxon>Peronosporales</taxon>
        <taxon>Peronosporaceae</taxon>
        <taxon>Phytophthora</taxon>
    </lineage>
</organism>
<protein>
    <submittedName>
        <fullName evidence="3">Unnamed protein product</fullName>
    </submittedName>
</protein>
<accession>A0A9W6WY64</accession>
<sequence length="245" mass="24671">MLEQLALIALVFQAVTIPRAAGHGNIVTPKLTGVGPTALKDFIIAECGNTAKTGTPQPVPSDGFAVHDTLGSSHPGPCEIWCDNTRVFSDSNCAEKFKGQVPTKIPIDVSVCQSSSTFVFYWLALHAQPWQVYINCAPLGGSGGAATPATGAATPATGETTPATGATTPATGETTPATKAPSTGATPSAPSTPSTPSTQAPTTGGNTPTVTQAAADTVGGEATGTETPGVATPYLTPPPKCNRRN</sequence>
<reference evidence="3" key="1">
    <citation type="submission" date="2023-04" db="EMBL/GenBank/DDBJ databases">
        <title>Phytophthora lilii NBRC 32176.</title>
        <authorList>
            <person name="Ichikawa N."/>
            <person name="Sato H."/>
            <person name="Tonouchi N."/>
        </authorList>
    </citation>
    <scope>NUCLEOTIDE SEQUENCE</scope>
    <source>
        <strain evidence="3">NBRC 32176</strain>
    </source>
</reference>